<evidence type="ECO:0000313" key="3">
    <source>
        <dbReference type="Proteomes" id="UP000222564"/>
    </source>
</evidence>
<accession>A0A2C6MB44</accession>
<organism evidence="2 3">
    <name type="scientific">Desulforamulus profundi</name>
    <dbReference type="NCBI Taxonomy" id="1383067"/>
    <lineage>
        <taxon>Bacteria</taxon>
        <taxon>Bacillati</taxon>
        <taxon>Bacillota</taxon>
        <taxon>Clostridia</taxon>
        <taxon>Eubacteriales</taxon>
        <taxon>Peptococcaceae</taxon>
        <taxon>Desulforamulus</taxon>
    </lineage>
</organism>
<keyword evidence="1" id="KW-0472">Membrane</keyword>
<protein>
    <submittedName>
        <fullName evidence="2">Uncharacterized protein</fullName>
    </submittedName>
</protein>
<evidence type="ECO:0000256" key="1">
    <source>
        <dbReference type="SAM" id="Phobius"/>
    </source>
</evidence>
<reference evidence="2 3" key="1">
    <citation type="submission" date="2013-09" db="EMBL/GenBank/DDBJ databases">
        <title>Biodegradation of hydrocarbons in the deep terrestrial subsurface : characterization of a microbial consortium composed of two Desulfotomaculum species originating from a deep geological formation.</title>
        <authorList>
            <person name="Aullo T."/>
            <person name="Berlendis S."/>
            <person name="Lascourreges J.-F."/>
            <person name="Dessort D."/>
            <person name="Saint-Laurent S."/>
            <person name="Schraauwers B."/>
            <person name="Mas J."/>
            <person name="Magot M."/>
            <person name="Ranchou-Peyruse A."/>
        </authorList>
    </citation>
    <scope>NUCLEOTIDE SEQUENCE [LARGE SCALE GENOMIC DNA]</scope>
    <source>
        <strain evidence="2 3">Bs107</strain>
    </source>
</reference>
<gene>
    <name evidence="2" type="ORF">P378_20620</name>
</gene>
<dbReference type="AlphaFoldDB" id="A0A2C6MB44"/>
<evidence type="ECO:0000313" key="2">
    <source>
        <dbReference type="EMBL" id="PHJ36715.1"/>
    </source>
</evidence>
<sequence length="56" mass="6343">MLTHIALLGFSFIFIVFLEAPRLVKQGLWRELAVFSVILSTGYILAFLQVFGVLSR</sequence>
<keyword evidence="3" id="KW-1185">Reference proteome</keyword>
<dbReference type="EMBL" id="AWQQ01000156">
    <property type="protein sequence ID" value="PHJ36715.1"/>
    <property type="molecule type" value="Genomic_DNA"/>
</dbReference>
<name>A0A2C6MB44_9FIRM</name>
<comment type="caution">
    <text evidence="2">The sequence shown here is derived from an EMBL/GenBank/DDBJ whole genome shotgun (WGS) entry which is preliminary data.</text>
</comment>
<feature type="transmembrane region" description="Helical" evidence="1">
    <location>
        <begin position="32"/>
        <end position="54"/>
    </location>
</feature>
<keyword evidence="1" id="KW-1133">Transmembrane helix</keyword>
<dbReference type="Proteomes" id="UP000222564">
    <property type="component" value="Unassembled WGS sequence"/>
</dbReference>
<proteinExistence type="predicted"/>
<keyword evidence="1" id="KW-0812">Transmembrane</keyword>
<dbReference type="RefSeq" id="WP_099084226.1">
    <property type="nucleotide sequence ID" value="NZ_AWQQ01000156.1"/>
</dbReference>